<dbReference type="InParanoid" id="A0A0J6WY97"/>
<evidence type="ECO:0000313" key="3">
    <source>
        <dbReference type="EMBL" id="KMO87218.1"/>
    </source>
</evidence>
<dbReference type="PANTHER" id="PTHR39184:SF1">
    <property type="entry name" value="PBSX PHAGE TERMINASE LARGE SUBUNIT"/>
    <property type="match status" value="1"/>
</dbReference>
<dbReference type="EMBL" id="LEKT01000008">
    <property type="protein sequence ID" value="KMO87218.1"/>
    <property type="molecule type" value="Genomic_DNA"/>
</dbReference>
<gene>
    <name evidence="3" type="ORF">AB840_04105</name>
</gene>
<organism evidence="3 4">
    <name type="scientific">Megasphaera cerevisiae DSM 20462</name>
    <dbReference type="NCBI Taxonomy" id="1122219"/>
    <lineage>
        <taxon>Bacteria</taxon>
        <taxon>Bacillati</taxon>
        <taxon>Bacillota</taxon>
        <taxon>Negativicutes</taxon>
        <taxon>Veillonellales</taxon>
        <taxon>Veillonellaceae</taxon>
        <taxon>Megasphaera</taxon>
    </lineage>
</organism>
<sequence>MEVNIANIISPAFDPVFWDIQQHTHTFYWLAGGRGSTKSSFIGGIEVPTLLMQHPQCHAVVLRKVGNTIKNSVYPQVQWGIDQLGVADRFRFKTSPHEITYKATGQKILFFGVDDPTKVKSIKLPFGYVGIVWLEELDQFSGMEEIRNLFQSLLRGGEEYWVFCTYNPPKSQNNWVNEEILFDDPDRLVHHSTYLDVPKAWLGDQFILEAEKLKAKNEVLYKHEYLGEVTGTGGAVFENVSDLRMSDDMIAQFDRRHYGLDFGFAVDPLAFNAMHYDAKHEDLYIFDELYQQKLTNKRAAEMIKQKYNSCRIIADSAEPKSIVEMRGFGSNITGARKGPDSVEHGMKWLQERAHIYIDKQRCPNTYKEFVNYEYERNKDGQFISAYPDKNNHAIDDIRYAMEKEMARSRLRIMK</sequence>
<accession>A0A0J6WY97</accession>
<dbReference type="RefSeq" id="WP_048513562.1">
    <property type="nucleotide sequence ID" value="NZ_FUXD01000008.1"/>
</dbReference>
<dbReference type="FunCoup" id="A0A0J6WY97">
    <property type="interactions" value="23"/>
</dbReference>
<dbReference type="InterPro" id="IPR006437">
    <property type="entry name" value="Phage_terminase_lsu"/>
</dbReference>
<dbReference type="InterPro" id="IPR052380">
    <property type="entry name" value="Viral_DNA_packaging_terminase"/>
</dbReference>
<feature type="domain" description="Phage terminase large subunit N-terminal" evidence="1">
    <location>
        <begin position="27"/>
        <end position="228"/>
    </location>
</feature>
<evidence type="ECO:0000313" key="4">
    <source>
        <dbReference type="Proteomes" id="UP000036503"/>
    </source>
</evidence>
<keyword evidence="4" id="KW-1185">Reference proteome</keyword>
<dbReference type="Gene3D" id="3.40.50.300">
    <property type="entry name" value="P-loop containing nucleotide triphosphate hydrolases"/>
    <property type="match status" value="1"/>
</dbReference>
<dbReference type="InterPro" id="IPR027417">
    <property type="entry name" value="P-loop_NTPase"/>
</dbReference>
<feature type="domain" description="Phage terminase large subunit C-terminal" evidence="2">
    <location>
        <begin position="261"/>
        <end position="402"/>
    </location>
</feature>
<proteinExistence type="predicted"/>
<reference evidence="3 4" key="1">
    <citation type="submission" date="2015-06" db="EMBL/GenBank/DDBJ databases">
        <title>Draft genome sequence of beer spoilage bacterium Megasphaera cerevisiae type strain 20462.</title>
        <authorList>
            <person name="Kutumbaka K."/>
            <person name="Pasmowitz J."/>
            <person name="Mategko J."/>
            <person name="Reyes D."/>
            <person name="Friedrich A."/>
            <person name="Han S."/>
            <person name="Martens-Habbena W."/>
            <person name="Neal-McKinney J."/>
            <person name="Janagama H.K."/>
            <person name="Nadala C."/>
            <person name="Samadpour M."/>
        </authorList>
    </citation>
    <scope>NUCLEOTIDE SEQUENCE [LARGE SCALE GENOMIC DNA]</scope>
    <source>
        <strain evidence="3 4">DSM 20462</strain>
    </source>
</reference>
<dbReference type="Pfam" id="PF17288">
    <property type="entry name" value="Terminase_3C"/>
    <property type="match status" value="1"/>
</dbReference>
<dbReference type="OrthoDB" id="9768556at2"/>
<dbReference type="Pfam" id="PF04466">
    <property type="entry name" value="Terminase_3"/>
    <property type="match status" value="1"/>
</dbReference>
<evidence type="ECO:0000259" key="2">
    <source>
        <dbReference type="Pfam" id="PF17288"/>
    </source>
</evidence>
<name>A0A0J6WY97_9FIRM</name>
<protein>
    <submittedName>
        <fullName evidence="3">Terminase</fullName>
    </submittedName>
</protein>
<evidence type="ECO:0000259" key="1">
    <source>
        <dbReference type="Pfam" id="PF04466"/>
    </source>
</evidence>
<dbReference type="AlphaFoldDB" id="A0A0J6WY97"/>
<dbReference type="InterPro" id="IPR035413">
    <property type="entry name" value="Terminase_L_C"/>
</dbReference>
<dbReference type="Proteomes" id="UP000036503">
    <property type="component" value="Unassembled WGS sequence"/>
</dbReference>
<dbReference type="NCBIfam" id="TIGR01547">
    <property type="entry name" value="phage_term_2"/>
    <property type="match status" value="1"/>
</dbReference>
<dbReference type="InterPro" id="IPR035412">
    <property type="entry name" value="Terminase_L_N"/>
</dbReference>
<comment type="caution">
    <text evidence="3">The sequence shown here is derived from an EMBL/GenBank/DDBJ whole genome shotgun (WGS) entry which is preliminary data.</text>
</comment>
<dbReference type="Gene3D" id="3.30.420.280">
    <property type="match status" value="1"/>
</dbReference>
<dbReference type="PATRIC" id="fig|1122219.3.peg.3126"/>
<dbReference type="PANTHER" id="PTHR39184">
    <property type="match status" value="1"/>
</dbReference>